<keyword evidence="9" id="KW-1003">Cell membrane</keyword>
<keyword evidence="3 9" id="KW-0997">Cell inner membrane</keyword>
<comment type="subunit">
    <text evidence="9">The complex is composed of six subunits: RnfA, RnfB, RnfC, RnfD, RnfE and RnfG.</text>
</comment>
<dbReference type="RefSeq" id="WP_075433173.1">
    <property type="nucleotide sequence ID" value="NZ_CP013259.1"/>
</dbReference>
<sequence>MKHYFLFFISNILIDNFILVKFLGLCPFLGSSNNLKTAIGMSFATTFVVCMSSIFLWLVNFFILLPLDITYLKIIAYMLIISCSVQFLEIVLRNTSPILYRTLGIFLPLITTNCTVLAIPLFNLYSNYTFLESIFYSISASLGFTLVMIIFSCIRERIVLSDIPLPFQGAPIVLITVSMMSIIFMGFKGLVKI</sequence>
<comment type="function">
    <text evidence="9">Part of a membrane-bound complex that couples electron transfer with translocation of ions across the membrane.</text>
</comment>
<dbReference type="HAMAP" id="MF_00459">
    <property type="entry name" value="RsxA_RnfA"/>
    <property type="match status" value="1"/>
</dbReference>
<keyword evidence="7 9" id="KW-1133">Transmembrane helix</keyword>
<evidence type="ECO:0000256" key="8">
    <source>
        <dbReference type="ARBA" id="ARBA00023136"/>
    </source>
</evidence>
<accession>A0A1B2H838</accession>
<dbReference type="AlphaFoldDB" id="A0A1B2H838"/>
<dbReference type="PATRIC" id="fig|118101.4.peg.104"/>
<feature type="transmembrane region" description="Helical" evidence="9">
    <location>
        <begin position="166"/>
        <end position="187"/>
    </location>
</feature>
<evidence type="ECO:0000256" key="7">
    <source>
        <dbReference type="ARBA" id="ARBA00022989"/>
    </source>
</evidence>
<dbReference type="EMBL" id="CP013259">
    <property type="protein sequence ID" value="ANZ22352.1"/>
    <property type="molecule type" value="Genomic_DNA"/>
</dbReference>
<keyword evidence="6 9" id="KW-0249">Electron transport</keyword>
<keyword evidence="8 9" id="KW-0472">Membrane</keyword>
<evidence type="ECO:0000313" key="10">
    <source>
        <dbReference type="EMBL" id="ANZ22352.1"/>
    </source>
</evidence>
<dbReference type="InterPro" id="IPR011293">
    <property type="entry name" value="Ion_transpt_RnfA/RsxA"/>
</dbReference>
<reference evidence="10 11" key="1">
    <citation type="submission" date="2015-11" db="EMBL/GenBank/DDBJ databases">
        <title>The complete genome of Buchnera aphidicola from Diuraphis noxia biotype SAM.</title>
        <authorList>
            <person name="Burger N.F.V."/>
            <person name="Oberholster A.-M."/>
        </authorList>
    </citation>
    <scope>NUCLEOTIDE SEQUENCE [LARGE SCALE GENOMIC DNA]</scope>
    <source>
        <strain evidence="10">SAM</strain>
    </source>
</reference>
<evidence type="ECO:0000256" key="6">
    <source>
        <dbReference type="ARBA" id="ARBA00022982"/>
    </source>
</evidence>
<evidence type="ECO:0000256" key="1">
    <source>
        <dbReference type="ARBA" id="ARBA00004127"/>
    </source>
</evidence>
<evidence type="ECO:0000256" key="3">
    <source>
        <dbReference type="ARBA" id="ARBA00022519"/>
    </source>
</evidence>
<dbReference type="EC" id="7.-.-.-" evidence="9"/>
<evidence type="ECO:0000256" key="4">
    <source>
        <dbReference type="ARBA" id="ARBA00022692"/>
    </source>
</evidence>
<dbReference type="STRING" id="118101.ATN01_00555"/>
<evidence type="ECO:0000256" key="9">
    <source>
        <dbReference type="HAMAP-Rule" id="MF_00459"/>
    </source>
</evidence>
<dbReference type="GO" id="GO:0005886">
    <property type="term" value="C:plasma membrane"/>
    <property type="evidence" value="ECO:0007669"/>
    <property type="project" value="UniProtKB-SubCell"/>
</dbReference>
<dbReference type="NCBIfam" id="NF003481">
    <property type="entry name" value="PRK05151.1"/>
    <property type="match status" value="1"/>
</dbReference>
<dbReference type="OrthoDB" id="9803631at2"/>
<dbReference type="Proteomes" id="UP000093070">
    <property type="component" value="Chromosome"/>
</dbReference>
<dbReference type="NCBIfam" id="TIGR01943">
    <property type="entry name" value="rnfA"/>
    <property type="match status" value="1"/>
</dbReference>
<feature type="transmembrane region" description="Helical" evidence="9">
    <location>
        <begin position="134"/>
        <end position="154"/>
    </location>
</feature>
<organism evidence="10 11">
    <name type="scientific">Buchnera aphidicola subsp. Diuraphis noxia</name>
    <dbReference type="NCBI Taxonomy" id="118101"/>
    <lineage>
        <taxon>Bacteria</taxon>
        <taxon>Pseudomonadati</taxon>
        <taxon>Pseudomonadota</taxon>
        <taxon>Gammaproteobacteria</taxon>
        <taxon>Enterobacterales</taxon>
        <taxon>Erwiniaceae</taxon>
        <taxon>Buchnera</taxon>
    </lineage>
</organism>
<proteinExistence type="inferred from homology"/>
<feature type="transmembrane region" description="Helical" evidence="9">
    <location>
        <begin position="6"/>
        <end position="29"/>
    </location>
</feature>
<evidence type="ECO:0000256" key="5">
    <source>
        <dbReference type="ARBA" id="ARBA00022967"/>
    </source>
</evidence>
<dbReference type="GO" id="GO:0012505">
    <property type="term" value="C:endomembrane system"/>
    <property type="evidence" value="ECO:0007669"/>
    <property type="project" value="UniProtKB-SubCell"/>
</dbReference>
<comment type="similarity">
    <text evidence="9">Belongs to the NqrDE/RnfAE family.</text>
</comment>
<comment type="subcellular location">
    <subcellularLocation>
        <location evidence="9">Cell inner membrane</location>
        <topology evidence="9">Multi-pass membrane protein</topology>
    </subcellularLocation>
    <subcellularLocation>
        <location evidence="1">Endomembrane system</location>
        <topology evidence="1">Multi-pass membrane protein</topology>
    </subcellularLocation>
</comment>
<protein>
    <recommendedName>
        <fullName evidence="9">Ion-translocating oxidoreductase complex subunit A</fullName>
        <ecNumber evidence="9">7.-.-.-</ecNumber>
    </recommendedName>
    <alternativeName>
        <fullName evidence="9">Rnf electron transport complex subunit A</fullName>
    </alternativeName>
</protein>
<keyword evidence="2 9" id="KW-0813">Transport</keyword>
<gene>
    <name evidence="9" type="primary">rnfA</name>
    <name evidence="10" type="ORF">ATN01_00555</name>
</gene>
<feature type="transmembrane region" description="Helical" evidence="9">
    <location>
        <begin position="103"/>
        <end position="122"/>
    </location>
</feature>
<dbReference type="InterPro" id="IPR003667">
    <property type="entry name" value="NqrDE/RnfAE"/>
</dbReference>
<dbReference type="PANTHER" id="PTHR30335:SF0">
    <property type="entry name" value="ION-TRANSLOCATING OXIDOREDUCTASE COMPLEX SUBUNIT A"/>
    <property type="match status" value="1"/>
</dbReference>
<evidence type="ECO:0000313" key="11">
    <source>
        <dbReference type="Proteomes" id="UP000093070"/>
    </source>
</evidence>
<dbReference type="PIRSF" id="PIRSF006102">
    <property type="entry name" value="NQR_DE"/>
    <property type="match status" value="1"/>
</dbReference>
<dbReference type="PANTHER" id="PTHR30335">
    <property type="entry name" value="INTEGRAL MEMBRANE PROTEIN OF SOXR-REDUCING COMPLEX"/>
    <property type="match status" value="1"/>
</dbReference>
<keyword evidence="5 9" id="KW-1278">Translocase</keyword>
<name>A0A1B2H838_BUCDN</name>
<feature type="transmembrane region" description="Helical" evidence="9">
    <location>
        <begin position="41"/>
        <end position="65"/>
    </location>
</feature>
<dbReference type="GO" id="GO:0022900">
    <property type="term" value="P:electron transport chain"/>
    <property type="evidence" value="ECO:0007669"/>
    <property type="project" value="UniProtKB-UniRule"/>
</dbReference>
<dbReference type="InterPro" id="IPR050133">
    <property type="entry name" value="NqrDE/RnfAE_oxidrdctase"/>
</dbReference>
<dbReference type="Pfam" id="PF02508">
    <property type="entry name" value="Rnf-Nqr"/>
    <property type="match status" value="1"/>
</dbReference>
<keyword evidence="4 9" id="KW-0812">Transmembrane</keyword>
<feature type="transmembrane region" description="Helical" evidence="9">
    <location>
        <begin position="71"/>
        <end position="91"/>
    </location>
</feature>
<evidence type="ECO:0000256" key="2">
    <source>
        <dbReference type="ARBA" id="ARBA00022448"/>
    </source>
</evidence>